<dbReference type="AlphaFoldDB" id="A0A975G930"/>
<keyword evidence="1" id="KW-0732">Signal</keyword>
<protein>
    <recommendedName>
        <fullName evidence="4">Secreted protein</fullName>
    </recommendedName>
</protein>
<dbReference type="RefSeq" id="WP_211631175.1">
    <property type="nucleotide sequence ID" value="NZ_CP073100.1"/>
</dbReference>
<evidence type="ECO:0000313" key="3">
    <source>
        <dbReference type="Proteomes" id="UP000676169"/>
    </source>
</evidence>
<dbReference type="KEGG" id="lamb:KBB96_19540"/>
<evidence type="ECO:0000256" key="1">
    <source>
        <dbReference type="SAM" id="SignalP"/>
    </source>
</evidence>
<evidence type="ECO:0008006" key="4">
    <source>
        <dbReference type="Google" id="ProtNLM"/>
    </source>
</evidence>
<feature type="signal peptide" evidence="1">
    <location>
        <begin position="1"/>
        <end position="23"/>
    </location>
</feature>
<name>A0A975G930_9BACT</name>
<dbReference type="EMBL" id="CP073100">
    <property type="protein sequence ID" value="QUE51036.1"/>
    <property type="molecule type" value="Genomic_DNA"/>
</dbReference>
<proteinExistence type="predicted"/>
<feature type="chain" id="PRO_5036708809" description="Secreted protein" evidence="1">
    <location>
        <begin position="24"/>
        <end position="184"/>
    </location>
</feature>
<accession>A0A975G930</accession>
<sequence length="184" mass="20478">MNPAVVSKSLLALAAAALLPSCAGPSCWEGGIPLRSGGETEAQAHAAAEVRAAENVTVYRGLAHPQNEKALYRRQLKTVQHTHIHGFDFFSKPADVPKATVRKILDLYVDPTSHQALSTKDLCHYHPDYAFVWKTGAQEHVLQICYGCHEWRYFCERGALCTDINEPAYFDKLTKWLPKSTAKE</sequence>
<dbReference type="Proteomes" id="UP000676169">
    <property type="component" value="Chromosome"/>
</dbReference>
<gene>
    <name evidence="2" type="ORF">KBB96_19540</name>
</gene>
<evidence type="ECO:0000313" key="2">
    <source>
        <dbReference type="EMBL" id="QUE51036.1"/>
    </source>
</evidence>
<keyword evidence="3" id="KW-1185">Reference proteome</keyword>
<reference evidence="2" key="1">
    <citation type="submission" date="2021-04" db="EMBL/GenBank/DDBJ databases">
        <title>Luteolibacter sp. 32A isolated from the skin of an Anderson's salamander (Ambystoma andersonii).</title>
        <authorList>
            <person name="Spergser J."/>
            <person name="Busse H.-J."/>
        </authorList>
    </citation>
    <scope>NUCLEOTIDE SEQUENCE</scope>
    <source>
        <strain evidence="2">32A</strain>
    </source>
</reference>
<organism evidence="2 3">
    <name type="scientific">Luteolibacter ambystomatis</name>
    <dbReference type="NCBI Taxonomy" id="2824561"/>
    <lineage>
        <taxon>Bacteria</taxon>
        <taxon>Pseudomonadati</taxon>
        <taxon>Verrucomicrobiota</taxon>
        <taxon>Verrucomicrobiia</taxon>
        <taxon>Verrucomicrobiales</taxon>
        <taxon>Verrucomicrobiaceae</taxon>
        <taxon>Luteolibacter</taxon>
    </lineage>
</organism>